<dbReference type="GeneID" id="36562922"/>
<dbReference type="EMBL" id="MSFO01000011">
    <property type="protein sequence ID" value="PLB43279.1"/>
    <property type="molecule type" value="Genomic_DNA"/>
</dbReference>
<dbReference type="RefSeq" id="XP_024698581.1">
    <property type="nucleotide sequence ID" value="XM_024855216.1"/>
</dbReference>
<reference evidence="1 2" key="1">
    <citation type="submission" date="2016-12" db="EMBL/GenBank/DDBJ databases">
        <title>The genomes of Aspergillus section Nigri reveals drivers in fungal speciation.</title>
        <authorList>
            <consortium name="DOE Joint Genome Institute"/>
            <person name="Vesth T.C."/>
            <person name="Nybo J."/>
            <person name="Theobald S."/>
            <person name="Brandl J."/>
            <person name="Frisvad J.C."/>
            <person name="Nielsen K.F."/>
            <person name="Lyhne E.K."/>
            <person name="Kogle M.E."/>
            <person name="Kuo A."/>
            <person name="Riley R."/>
            <person name="Clum A."/>
            <person name="Nolan M."/>
            <person name="Lipzen A."/>
            <person name="Salamov A."/>
            <person name="Henrissat B."/>
            <person name="Wiebenga A."/>
            <person name="De Vries R.P."/>
            <person name="Grigoriev I.V."/>
            <person name="Mortensen U.H."/>
            <person name="Andersen M.R."/>
            <person name="Baker S.E."/>
        </authorList>
    </citation>
    <scope>NUCLEOTIDE SEQUENCE [LARGE SCALE GENOMIC DNA]</scope>
    <source>
        <strain evidence="1 2">IBT 23096</strain>
    </source>
</reference>
<comment type="caution">
    <text evidence="1">The sequence shown here is derived from an EMBL/GenBank/DDBJ whole genome shotgun (WGS) entry which is preliminary data.</text>
</comment>
<dbReference type="Proteomes" id="UP000234275">
    <property type="component" value="Unassembled WGS sequence"/>
</dbReference>
<dbReference type="OrthoDB" id="5330139at2759"/>
<protein>
    <submittedName>
        <fullName evidence="1">Uncharacterized protein</fullName>
    </submittedName>
</protein>
<proteinExistence type="predicted"/>
<dbReference type="STRING" id="1392250.A0A2I2FRP2"/>
<organism evidence="1 2">
    <name type="scientific">Aspergillus steynii IBT 23096</name>
    <dbReference type="NCBI Taxonomy" id="1392250"/>
    <lineage>
        <taxon>Eukaryota</taxon>
        <taxon>Fungi</taxon>
        <taxon>Dikarya</taxon>
        <taxon>Ascomycota</taxon>
        <taxon>Pezizomycotina</taxon>
        <taxon>Eurotiomycetes</taxon>
        <taxon>Eurotiomycetidae</taxon>
        <taxon>Eurotiales</taxon>
        <taxon>Aspergillaceae</taxon>
        <taxon>Aspergillus</taxon>
        <taxon>Aspergillus subgen. Circumdati</taxon>
    </lineage>
</organism>
<evidence type="ECO:0000313" key="1">
    <source>
        <dbReference type="EMBL" id="PLB43279.1"/>
    </source>
</evidence>
<dbReference type="AlphaFoldDB" id="A0A2I2FRP2"/>
<accession>A0A2I2FRP2</accession>
<gene>
    <name evidence="1" type="ORF">P170DRAFT_514539</name>
</gene>
<evidence type="ECO:0000313" key="2">
    <source>
        <dbReference type="Proteomes" id="UP000234275"/>
    </source>
</evidence>
<dbReference type="VEuPathDB" id="FungiDB:P170DRAFT_514539"/>
<keyword evidence="2" id="KW-1185">Reference proteome</keyword>
<sequence>MFRSVFRPSRNYCLRLPTFRLLHRVTADFSSHDTDGNLVTRKVPIVVGDPGEHYVLIFPEVGRALCAESHASAAATVRDKCKLMFCHNSRSFGAGLSGYPRLYVPSIIPHQTDSDASPATLFLSGKMHEITLDGTPDAAFAHHSHATCQNLASVLDQLKDM</sequence>
<name>A0A2I2FRP2_9EURO</name>